<evidence type="ECO:0000256" key="4">
    <source>
        <dbReference type="ARBA" id="ARBA00022723"/>
    </source>
</evidence>
<keyword evidence="7" id="KW-0833">Ubl conjugation pathway</keyword>
<dbReference type="STRING" id="154538.A0A1M2VYD6"/>
<evidence type="ECO:0000256" key="1">
    <source>
        <dbReference type="ARBA" id="ARBA00001798"/>
    </source>
</evidence>
<dbReference type="InterPro" id="IPR002867">
    <property type="entry name" value="IBR_dom"/>
</dbReference>
<evidence type="ECO:0000256" key="2">
    <source>
        <dbReference type="ARBA" id="ARBA00012251"/>
    </source>
</evidence>
<evidence type="ECO:0000256" key="7">
    <source>
        <dbReference type="ARBA" id="ARBA00022786"/>
    </source>
</evidence>
<evidence type="ECO:0000256" key="9">
    <source>
        <dbReference type="SAM" id="MobiDB-lite"/>
    </source>
</evidence>
<dbReference type="Pfam" id="PF01485">
    <property type="entry name" value="IBR"/>
    <property type="match status" value="2"/>
</dbReference>
<sequence>MSGKESLATQGRPNREYPDDDVALLSLIAALSLEDINEVRKQSDRGPLGGPSDDEILALQLFAEEATALDALASDIRFAQSLDKALESDARLLEELATSEEACRRDREFARALAEGRPPPYEAVPRPQAAQARSTTSSSTAAATHTKAVAPSSSSKSIALSGVAAASSSSASKSTAKARPESCVICRDPIEGPAIRAPCGDFYDVGCLVDLFRAAVVDESLFPPACCRQPFKLVEVRIYLDRDLQKQFDRKTLEFGTKNRVYCHRPTCSTFLGAATPSAANLLCTTCWQNTCGHCKAASHALSTRCTSAEDAAVVALAAQSGWKRCPGCGHLVELSIGCYHMTCRCRHQFCYLCTARWKTCTCDQWDENRLIAAAEDRVQRQDVVQAPARGGNAVEFRQRVAREAERLRVDHNCVHRWRYVVTAGICEGCGHYLGQFLFGMSHVGLRSMQA</sequence>
<dbReference type="GO" id="GO:0016567">
    <property type="term" value="P:protein ubiquitination"/>
    <property type="evidence" value="ECO:0007669"/>
    <property type="project" value="InterPro"/>
</dbReference>
<evidence type="ECO:0000313" key="12">
    <source>
        <dbReference type="Proteomes" id="UP000184267"/>
    </source>
</evidence>
<comment type="catalytic activity">
    <reaction evidence="1">
        <text>[E2 ubiquitin-conjugating enzyme]-S-ubiquitinyl-L-cysteine + [acceptor protein]-L-lysine = [E2 ubiquitin-conjugating enzyme]-L-cysteine + [acceptor protein]-N(6)-ubiquitinyl-L-lysine.</text>
        <dbReference type="EC" id="2.3.2.31"/>
    </reaction>
</comment>
<keyword evidence="3" id="KW-0808">Transferase</keyword>
<dbReference type="Proteomes" id="UP000184267">
    <property type="component" value="Unassembled WGS sequence"/>
</dbReference>
<dbReference type="SMART" id="SM00647">
    <property type="entry name" value="IBR"/>
    <property type="match status" value="2"/>
</dbReference>
<dbReference type="PROSITE" id="PS51873">
    <property type="entry name" value="TRIAD"/>
    <property type="match status" value="1"/>
</dbReference>
<evidence type="ECO:0000256" key="5">
    <source>
        <dbReference type="ARBA" id="ARBA00022737"/>
    </source>
</evidence>
<dbReference type="GO" id="GO:0061630">
    <property type="term" value="F:ubiquitin protein ligase activity"/>
    <property type="evidence" value="ECO:0007669"/>
    <property type="project" value="UniProtKB-EC"/>
</dbReference>
<keyword evidence="6" id="KW-0863">Zinc-finger</keyword>
<feature type="domain" description="RING-type" evidence="10">
    <location>
        <begin position="179"/>
        <end position="367"/>
    </location>
</feature>
<dbReference type="PANTHER" id="PTHR11685">
    <property type="entry name" value="RBR FAMILY RING FINGER AND IBR DOMAIN-CONTAINING"/>
    <property type="match status" value="1"/>
</dbReference>
<reference evidence="11 12" key="1">
    <citation type="submission" date="2016-10" db="EMBL/GenBank/DDBJ databases">
        <title>Genome sequence of the basidiomycete white-rot fungus Trametes pubescens.</title>
        <authorList>
            <person name="Makela M.R."/>
            <person name="Granchi Z."/>
            <person name="Peng M."/>
            <person name="De Vries R.P."/>
            <person name="Grigoriev I."/>
            <person name="Riley R."/>
            <person name="Hilden K."/>
        </authorList>
    </citation>
    <scope>NUCLEOTIDE SEQUENCE [LARGE SCALE GENOMIC DNA]</scope>
    <source>
        <strain evidence="11 12">FBCC735</strain>
    </source>
</reference>
<dbReference type="OrthoDB" id="9977870at2759"/>
<comment type="caution">
    <text evidence="11">The sequence shown here is derived from an EMBL/GenBank/DDBJ whole genome shotgun (WGS) entry which is preliminary data.</text>
</comment>
<keyword evidence="8" id="KW-0862">Zinc</keyword>
<dbReference type="InterPro" id="IPR031127">
    <property type="entry name" value="E3_UB_ligase_RBR"/>
</dbReference>
<dbReference type="OMA" id="LRECIAC"/>
<proteinExistence type="predicted"/>
<accession>A0A1M2VYD6</accession>
<dbReference type="EC" id="2.3.2.31" evidence="2"/>
<keyword evidence="4" id="KW-0479">Metal-binding</keyword>
<dbReference type="SUPFAM" id="SSF57850">
    <property type="entry name" value="RING/U-box"/>
    <property type="match status" value="2"/>
</dbReference>
<dbReference type="InterPro" id="IPR044066">
    <property type="entry name" value="TRIAD_supradom"/>
</dbReference>
<keyword evidence="12" id="KW-1185">Reference proteome</keyword>
<organism evidence="11 12">
    <name type="scientific">Trametes pubescens</name>
    <name type="common">White-rot fungus</name>
    <dbReference type="NCBI Taxonomy" id="154538"/>
    <lineage>
        <taxon>Eukaryota</taxon>
        <taxon>Fungi</taxon>
        <taxon>Dikarya</taxon>
        <taxon>Basidiomycota</taxon>
        <taxon>Agaricomycotina</taxon>
        <taxon>Agaricomycetes</taxon>
        <taxon>Polyporales</taxon>
        <taxon>Polyporaceae</taxon>
        <taxon>Trametes</taxon>
    </lineage>
</organism>
<dbReference type="GO" id="GO:0008270">
    <property type="term" value="F:zinc ion binding"/>
    <property type="evidence" value="ECO:0007669"/>
    <property type="project" value="UniProtKB-KW"/>
</dbReference>
<dbReference type="Gene3D" id="1.20.120.1750">
    <property type="match status" value="1"/>
</dbReference>
<protein>
    <recommendedName>
        <fullName evidence="2">RBR-type E3 ubiquitin transferase</fullName>
        <ecNumber evidence="2">2.3.2.31</ecNumber>
    </recommendedName>
</protein>
<evidence type="ECO:0000256" key="6">
    <source>
        <dbReference type="ARBA" id="ARBA00022771"/>
    </source>
</evidence>
<feature type="region of interest" description="Disordered" evidence="9">
    <location>
        <begin position="114"/>
        <end position="148"/>
    </location>
</feature>
<evidence type="ECO:0000259" key="10">
    <source>
        <dbReference type="PROSITE" id="PS51873"/>
    </source>
</evidence>
<gene>
    <name evidence="11" type="ORF">TRAPUB_10839</name>
</gene>
<evidence type="ECO:0000256" key="3">
    <source>
        <dbReference type="ARBA" id="ARBA00022679"/>
    </source>
</evidence>
<keyword evidence="5" id="KW-0677">Repeat</keyword>
<evidence type="ECO:0000313" key="11">
    <source>
        <dbReference type="EMBL" id="OJT12598.1"/>
    </source>
</evidence>
<evidence type="ECO:0000256" key="8">
    <source>
        <dbReference type="ARBA" id="ARBA00022833"/>
    </source>
</evidence>
<dbReference type="CDD" id="cd22584">
    <property type="entry name" value="Rcat_RBR_unk"/>
    <property type="match status" value="1"/>
</dbReference>
<name>A0A1M2VYD6_TRAPU</name>
<feature type="compositionally biased region" description="Low complexity" evidence="9">
    <location>
        <begin position="129"/>
        <end position="148"/>
    </location>
</feature>
<dbReference type="AlphaFoldDB" id="A0A1M2VYD6"/>
<dbReference type="EMBL" id="MNAD01000475">
    <property type="protein sequence ID" value="OJT12598.1"/>
    <property type="molecule type" value="Genomic_DNA"/>
</dbReference>